<dbReference type="AlphaFoldDB" id="A0A9P7ZXZ0"/>
<dbReference type="SUPFAM" id="SSF46938">
    <property type="entry name" value="CRAL/TRIO N-terminal domain"/>
    <property type="match status" value="2"/>
</dbReference>
<dbReference type="SUPFAM" id="SSF52087">
    <property type="entry name" value="CRAL/TRIO domain"/>
    <property type="match status" value="1"/>
</dbReference>
<dbReference type="EMBL" id="JAIFTL010000299">
    <property type="protein sequence ID" value="KAG9320344.1"/>
    <property type="molecule type" value="Genomic_DNA"/>
</dbReference>
<comment type="caution">
    <text evidence="3">The sequence shown here is derived from an EMBL/GenBank/DDBJ whole genome shotgun (WGS) entry which is preliminary data.</text>
</comment>
<dbReference type="Gene3D" id="3.40.525.10">
    <property type="entry name" value="CRAL-TRIO lipid binding domain"/>
    <property type="match status" value="2"/>
</dbReference>
<dbReference type="SMART" id="SM00516">
    <property type="entry name" value="SEC14"/>
    <property type="match status" value="1"/>
</dbReference>
<feature type="region of interest" description="Disordered" evidence="1">
    <location>
        <begin position="464"/>
        <end position="499"/>
    </location>
</feature>
<dbReference type="InterPro" id="IPR011074">
    <property type="entry name" value="CRAL/TRIO_N_dom"/>
</dbReference>
<dbReference type="PROSITE" id="PS50191">
    <property type="entry name" value="CRAL_TRIO"/>
    <property type="match status" value="1"/>
</dbReference>
<dbReference type="SMART" id="SM01100">
    <property type="entry name" value="CRAL_TRIO_N"/>
    <property type="match status" value="2"/>
</dbReference>
<feature type="domain" description="CRAL-TRIO" evidence="2">
    <location>
        <begin position="176"/>
        <end position="320"/>
    </location>
</feature>
<dbReference type="InterPro" id="IPR036273">
    <property type="entry name" value="CRAL/TRIO_N_dom_sf"/>
</dbReference>
<sequence length="611" mass="69231">MAKVNVETPPGTGYKGRLTPTQKAFLKQMWMVLCKATEPDVVTTVKKNRLETSKLVVPHTKESTTATTATTVSAVAAAVAAAVETTDADTRGRGMTGMEIREVLFDTLIGSHHDVLLLRFLRTNGWDLERAQVVLFKALRWRSEFGVSELSRLSEDELDFKYPGFKRQLETCKVRIHGRDRMGRAVVYITCKVHRNKGQPRSTMEKFVVYMLESTRLLIHPLDEACVIFDLRGCGLKSMDIGIIHFYAHCMRYYYPESVGHCVILDPSRAFQGIWKVVRGWANPMLVSRIQFARNETDLLKYVDADHLLDTFGGKVESKIADYVGAVAGENERMKDRATGEALKQKWRAHLWKLEALLREWVGCQESETKDSRAEAVIEAELEQVAKDIRVAYFRMRPYFRAKTMYDRLPHRPLQDDGTVEWTYPHSTHSTPPGTGFVGCLTPDQKKCLNAVWAALLTAMSTEVSDGTPALKKPTRPRSRRSRSLVSRATSRSAEKTAAAIPEQKIKAQAPSAAEEGGLYGQALREMIHTNILGDSPDALFLRYLRAKDWDVEGAVRMLLRSLRWRLDYNVAELATENEDTLDKKFEGYRRQMEGGKLYMHGTDKMGRLIM</sequence>
<dbReference type="InterPro" id="IPR052432">
    <property type="entry name" value="PITP/CRAL-TRIO"/>
</dbReference>
<dbReference type="CDD" id="cd00170">
    <property type="entry name" value="SEC14"/>
    <property type="match status" value="1"/>
</dbReference>
<dbReference type="InterPro" id="IPR036865">
    <property type="entry name" value="CRAL-TRIO_dom_sf"/>
</dbReference>
<evidence type="ECO:0000313" key="3">
    <source>
        <dbReference type="EMBL" id="KAG9320344.1"/>
    </source>
</evidence>
<accession>A0A9P7ZXZ0</accession>
<dbReference type="InterPro" id="IPR001251">
    <property type="entry name" value="CRAL-TRIO_dom"/>
</dbReference>
<gene>
    <name evidence="3" type="ORF">KVV02_000101</name>
</gene>
<reference evidence="3" key="1">
    <citation type="submission" date="2021-07" db="EMBL/GenBank/DDBJ databases">
        <title>Draft genome of Mortierella alpina, strain LL118, isolated from an aspen leaf litter sample.</title>
        <authorList>
            <person name="Yang S."/>
            <person name="Vinatzer B.A."/>
        </authorList>
    </citation>
    <scope>NUCLEOTIDE SEQUENCE</scope>
    <source>
        <strain evidence="3">LL118</strain>
    </source>
</reference>
<evidence type="ECO:0000256" key="1">
    <source>
        <dbReference type="SAM" id="MobiDB-lite"/>
    </source>
</evidence>
<dbReference type="PANTHER" id="PTHR46590:SF1">
    <property type="entry name" value="PHOSPHATIDYLINOSITOL TRANSFER PROTEIN CSR1"/>
    <property type="match status" value="1"/>
</dbReference>
<evidence type="ECO:0000313" key="4">
    <source>
        <dbReference type="Proteomes" id="UP000717515"/>
    </source>
</evidence>
<name>A0A9P7ZXZ0_MORAP</name>
<evidence type="ECO:0000259" key="2">
    <source>
        <dbReference type="PROSITE" id="PS50191"/>
    </source>
</evidence>
<dbReference type="PANTHER" id="PTHR46590">
    <property type="entry name" value="PHOSPHATIDYLINOSITOL TRANSFER PROTEIN CSR1-RELATED"/>
    <property type="match status" value="1"/>
</dbReference>
<proteinExistence type="predicted"/>
<dbReference type="Proteomes" id="UP000717515">
    <property type="component" value="Unassembled WGS sequence"/>
</dbReference>
<dbReference type="Pfam" id="PF00650">
    <property type="entry name" value="CRAL_TRIO"/>
    <property type="match status" value="1"/>
</dbReference>
<protein>
    <recommendedName>
        <fullName evidence="2">CRAL-TRIO domain-containing protein</fullName>
    </recommendedName>
</protein>
<organism evidence="3 4">
    <name type="scientific">Mortierella alpina</name>
    <name type="common">Oleaginous fungus</name>
    <name type="synonym">Mortierella renispora</name>
    <dbReference type="NCBI Taxonomy" id="64518"/>
    <lineage>
        <taxon>Eukaryota</taxon>
        <taxon>Fungi</taxon>
        <taxon>Fungi incertae sedis</taxon>
        <taxon>Mucoromycota</taxon>
        <taxon>Mortierellomycotina</taxon>
        <taxon>Mortierellomycetes</taxon>
        <taxon>Mortierellales</taxon>
        <taxon>Mortierellaceae</taxon>
        <taxon>Mortierella</taxon>
    </lineage>
</organism>
<dbReference type="Pfam" id="PF03765">
    <property type="entry name" value="CRAL_TRIO_N"/>
    <property type="match status" value="1"/>
</dbReference>
<feature type="compositionally biased region" description="Basic residues" evidence="1">
    <location>
        <begin position="473"/>
        <end position="483"/>
    </location>
</feature>